<gene>
    <name evidence="5" type="ORF">CH63R_01930</name>
</gene>
<organism evidence="5 6">
    <name type="scientific">Colletotrichum higginsianum (strain IMI 349063)</name>
    <name type="common">Crucifer anthracnose fungus</name>
    <dbReference type="NCBI Taxonomy" id="759273"/>
    <lineage>
        <taxon>Eukaryota</taxon>
        <taxon>Fungi</taxon>
        <taxon>Dikarya</taxon>
        <taxon>Ascomycota</taxon>
        <taxon>Pezizomycotina</taxon>
        <taxon>Sordariomycetes</taxon>
        <taxon>Hypocreomycetidae</taxon>
        <taxon>Glomerellales</taxon>
        <taxon>Glomerellaceae</taxon>
        <taxon>Colletotrichum</taxon>
        <taxon>Colletotrichum destructivum species complex</taxon>
    </lineage>
</organism>
<evidence type="ECO:0000256" key="1">
    <source>
        <dbReference type="ARBA" id="ARBA00022737"/>
    </source>
</evidence>
<proteinExistence type="predicted"/>
<dbReference type="Proteomes" id="UP000092177">
    <property type="component" value="Chromosome 2"/>
</dbReference>
<dbReference type="PANTHER" id="PTHR10039">
    <property type="entry name" value="AMELOGENIN"/>
    <property type="match status" value="1"/>
</dbReference>
<dbReference type="InterPro" id="IPR036770">
    <property type="entry name" value="Ankyrin_rpt-contain_sf"/>
</dbReference>
<evidence type="ECO:0000256" key="2">
    <source>
        <dbReference type="PROSITE-ProRule" id="PRU00023"/>
    </source>
</evidence>
<dbReference type="AlphaFoldDB" id="A0A1B7YMQ4"/>
<dbReference type="PROSITE" id="PS50297">
    <property type="entry name" value="ANK_REP_REGION"/>
    <property type="match status" value="1"/>
</dbReference>
<dbReference type="Pfam" id="PF24883">
    <property type="entry name" value="NPHP3_N"/>
    <property type="match status" value="1"/>
</dbReference>
<dbReference type="SMART" id="SM00248">
    <property type="entry name" value="ANK"/>
    <property type="match status" value="4"/>
</dbReference>
<feature type="region of interest" description="Disordered" evidence="3">
    <location>
        <begin position="1089"/>
        <end position="1123"/>
    </location>
</feature>
<dbReference type="SUPFAM" id="SSF48403">
    <property type="entry name" value="Ankyrin repeat"/>
    <property type="match status" value="1"/>
</dbReference>
<feature type="compositionally biased region" description="Polar residues" evidence="3">
    <location>
        <begin position="1096"/>
        <end position="1116"/>
    </location>
</feature>
<dbReference type="Gene3D" id="1.25.40.20">
    <property type="entry name" value="Ankyrin repeat-containing domain"/>
    <property type="match status" value="1"/>
</dbReference>
<dbReference type="Pfam" id="PF12796">
    <property type="entry name" value="Ank_2"/>
    <property type="match status" value="1"/>
</dbReference>
<keyword evidence="1" id="KW-0677">Repeat</keyword>
<sequence length="1123" mass="123432">MPSSSSALVAAAAGKLKVEVRLAQAISEFSVLLKDDEDAPLHPLEDTLRDLGRWMEKRCFILAARSSIRAQSSSLERLSRLQADFSKDAARRLEASRRNRLFQAMCPNQREYDYTWRRERKKGTSDWILGHESYQKWRASKASTTIWLQGSLGHGKTVTMASIVADLVLNANKETNSPSGDESAASTLRTVSHYFCKAGDRTTLQADSIIGSLSLQTLASPALAPLLSRFLSTSKATIGLMLGAESCIDLLVQITPPEWLGVFVLDGLDETQPKDVGEVMSHLGRLSAARRVLLCCSSRPTSAIQSMAMKAIGIDSIISMDQADRSGDIRKYISAGIERWKTIRPFPPELEALVMDQLFHRSQGMFLWLSLQMEAICSSFTDDLRSEAEIIDMMRDLPKDLPEAFDRALLRVAAEKNHSKIFQLVAAASPPLRPEELCMAFNIEPGNLAWNPSTLRAATGQQLISQVGGSLLSIDEEDSYARFIHHSALSHLVGAPAMPAAAPFHFDIAVAELTLSAICITYLNYPIFETRVSIARKASFQRVPGAVAKSVTQWAGIPRGLLSPLIKDRHTRICKVDLERLNLELQAYQPSLQNESDIFMPYARGNWLPLISRLSEPWEPLMARLSGRDSAAAPGLRSWILSRGLRARAVPPRNGPSLTITAFYSEVSSTMPEFQALEKYSTQHILTRSGEKRRLRFGLCGADLGILVPLYILRYKTNVNVTVFMLLTSLASLRSDAAAAAIDYNWFLDPGSARELLETAAPFVIPKVFEHFGNHQLGQRGQRDCHSVVTFLVDYLPGIDALLNNGKTTLQTAVGFKNTNLALVLARDHGANPQLCIPAGEGSNNWRLTLQPHVGPLTMCLIESDINFANSQDETALLIAVREDLREPVEELLMRGADTNVADHDGVAPLHHACGDIVKLLLAAGANADTLGPNGLTPLMIASFFGQAEAVKTLLGAGASPGRRIQGLDSSGSLSQDALNLLWTARTHSAHAVETAELPDRVRASKEIKKNCNAVSLAVLRLEILSATHPEFNPSLLLPFMGHRENYPKVSLPVSPKDSLELYRKKGQEFYPRDSLELYRSDNQFHERGSLELRSSAPSNSTSNEATRAVRTSQISARAMGRI</sequence>
<keyword evidence="6" id="KW-1185">Reference proteome</keyword>
<name>A0A1B7YMQ4_COLHI</name>
<evidence type="ECO:0000313" key="5">
    <source>
        <dbReference type="EMBL" id="OBR13204.1"/>
    </source>
</evidence>
<dbReference type="GeneID" id="28861012"/>
<evidence type="ECO:0000313" key="6">
    <source>
        <dbReference type="Proteomes" id="UP000092177"/>
    </source>
</evidence>
<accession>A0A1B7YMQ4</accession>
<feature type="domain" description="Nephrocystin 3-like N-terminal" evidence="4">
    <location>
        <begin position="123"/>
        <end position="299"/>
    </location>
</feature>
<dbReference type="VEuPathDB" id="FungiDB:CH63R_01930"/>
<protein>
    <submittedName>
        <fullName evidence="5">NACHT domain-containing protein</fullName>
    </submittedName>
</protein>
<dbReference type="EMBL" id="LTAN01000002">
    <property type="protein sequence ID" value="OBR13204.1"/>
    <property type="molecule type" value="Genomic_DNA"/>
</dbReference>
<dbReference type="OrthoDB" id="7464126at2759"/>
<reference evidence="6" key="1">
    <citation type="journal article" date="2017" name="BMC Genomics">
        <title>Gapless genome assembly of Colletotrichum higginsianum reveals chromosome structure and association of transposable elements with secondary metabolite gene clusters.</title>
        <authorList>
            <person name="Dallery J.-F."/>
            <person name="Lapalu N."/>
            <person name="Zampounis A."/>
            <person name="Pigne S."/>
            <person name="Luyten I."/>
            <person name="Amselem J."/>
            <person name="Wittenberg A.H.J."/>
            <person name="Zhou S."/>
            <person name="de Queiroz M.V."/>
            <person name="Robin G.P."/>
            <person name="Auger A."/>
            <person name="Hainaut M."/>
            <person name="Henrissat B."/>
            <person name="Kim K.-T."/>
            <person name="Lee Y.-H."/>
            <person name="Lespinet O."/>
            <person name="Schwartz D.C."/>
            <person name="Thon M.R."/>
            <person name="O'Connell R.J."/>
        </authorList>
    </citation>
    <scope>NUCLEOTIDE SEQUENCE [LARGE SCALE GENOMIC DNA]</scope>
    <source>
        <strain evidence="6">IMI 349063</strain>
    </source>
</reference>
<comment type="caution">
    <text evidence="5">The sequence shown here is derived from an EMBL/GenBank/DDBJ whole genome shotgun (WGS) entry which is preliminary data.</text>
</comment>
<dbReference type="PROSITE" id="PS50088">
    <property type="entry name" value="ANK_REPEAT"/>
    <property type="match status" value="2"/>
</dbReference>
<dbReference type="InterPro" id="IPR002110">
    <property type="entry name" value="Ankyrin_rpt"/>
</dbReference>
<dbReference type="KEGG" id="chig:CH63R_01930"/>
<feature type="repeat" description="ANK" evidence="2">
    <location>
        <begin position="872"/>
        <end position="904"/>
    </location>
</feature>
<dbReference type="InterPro" id="IPR056884">
    <property type="entry name" value="NPHP3-like_N"/>
</dbReference>
<evidence type="ECO:0000256" key="3">
    <source>
        <dbReference type="SAM" id="MobiDB-lite"/>
    </source>
</evidence>
<keyword evidence="2" id="KW-0040">ANK repeat</keyword>
<evidence type="ECO:0000259" key="4">
    <source>
        <dbReference type="Pfam" id="PF24883"/>
    </source>
</evidence>
<dbReference type="RefSeq" id="XP_018161721.1">
    <property type="nucleotide sequence ID" value="XM_018296905.1"/>
</dbReference>
<feature type="repeat" description="ANK" evidence="2">
    <location>
        <begin position="934"/>
        <end position="960"/>
    </location>
</feature>
<dbReference type="PANTHER" id="PTHR10039:SF10">
    <property type="entry name" value="NACHT DOMAIN-CONTAINING PROTEIN"/>
    <property type="match status" value="1"/>
</dbReference>